<dbReference type="Proteomes" id="UP000319812">
    <property type="component" value="Unassembled WGS sequence"/>
</dbReference>
<dbReference type="InterPro" id="IPR011057">
    <property type="entry name" value="Mss4-like_sf"/>
</dbReference>
<dbReference type="GO" id="GO:0046872">
    <property type="term" value="F:metal ion binding"/>
    <property type="evidence" value="ECO:0007669"/>
    <property type="project" value="UniProtKB-KW"/>
</dbReference>
<proteinExistence type="inferred from homology"/>
<accession>A0A4Y4F0J6</accession>
<dbReference type="SUPFAM" id="SSF51316">
    <property type="entry name" value="Mss4-like"/>
    <property type="match status" value="1"/>
</dbReference>
<organism evidence="6 7">
    <name type="scientific">Halomonas halmophila</name>
    <dbReference type="NCBI Taxonomy" id="252"/>
    <lineage>
        <taxon>Bacteria</taxon>
        <taxon>Pseudomonadati</taxon>
        <taxon>Pseudomonadota</taxon>
        <taxon>Gammaproteobacteria</taxon>
        <taxon>Oceanospirillales</taxon>
        <taxon>Halomonadaceae</taxon>
        <taxon>Halomonas</taxon>
    </lineage>
</organism>
<comment type="caution">
    <text evidence="6">The sequence shown here is derived from an EMBL/GenBank/DDBJ whole genome shotgun (WGS) entry which is preliminary data.</text>
</comment>
<dbReference type="PROSITE" id="PS51891">
    <property type="entry name" value="CENP_V_GFA"/>
    <property type="match status" value="1"/>
</dbReference>
<dbReference type="Pfam" id="PF04828">
    <property type="entry name" value="GFA"/>
    <property type="match status" value="1"/>
</dbReference>
<sequence>MCGAIRYEAEGEPKLVVHCHCSSCRRHTGAPVATLVIFVEEQVKFTKGKRKFYESSLGVRRAFCGDCGTSLTWEAPSNRFQDTNIIDLHISTFDRPEDFVPTQHDFYEERIPWFDVVDRLPRFVGDRELPICHGPGVRAG</sequence>
<evidence type="ECO:0000256" key="1">
    <source>
        <dbReference type="ARBA" id="ARBA00005495"/>
    </source>
</evidence>
<keyword evidence="3" id="KW-0862">Zinc</keyword>
<keyword evidence="4" id="KW-0456">Lyase</keyword>
<dbReference type="PANTHER" id="PTHR33337">
    <property type="entry name" value="GFA DOMAIN-CONTAINING PROTEIN"/>
    <property type="match status" value="1"/>
</dbReference>
<gene>
    <name evidence="6" type="ORF">HHA01_19340</name>
</gene>
<dbReference type="PANTHER" id="PTHR33337:SF40">
    <property type="entry name" value="CENP-V_GFA DOMAIN-CONTAINING PROTEIN-RELATED"/>
    <property type="match status" value="1"/>
</dbReference>
<dbReference type="EMBL" id="BJOC01000024">
    <property type="protein sequence ID" value="GED22957.1"/>
    <property type="molecule type" value="Genomic_DNA"/>
</dbReference>
<dbReference type="AlphaFoldDB" id="A0A4Y4F0J6"/>
<evidence type="ECO:0000313" key="7">
    <source>
        <dbReference type="Proteomes" id="UP000319812"/>
    </source>
</evidence>
<evidence type="ECO:0000256" key="2">
    <source>
        <dbReference type="ARBA" id="ARBA00022723"/>
    </source>
</evidence>
<keyword evidence="7" id="KW-1185">Reference proteome</keyword>
<evidence type="ECO:0000256" key="3">
    <source>
        <dbReference type="ARBA" id="ARBA00022833"/>
    </source>
</evidence>
<dbReference type="GO" id="GO:0016846">
    <property type="term" value="F:carbon-sulfur lyase activity"/>
    <property type="evidence" value="ECO:0007669"/>
    <property type="project" value="InterPro"/>
</dbReference>
<comment type="similarity">
    <text evidence="1">Belongs to the Gfa family.</text>
</comment>
<dbReference type="OrthoDB" id="9786619at2"/>
<keyword evidence="2" id="KW-0479">Metal-binding</keyword>
<name>A0A4Y4F0J6_9GAMM</name>
<evidence type="ECO:0000256" key="4">
    <source>
        <dbReference type="ARBA" id="ARBA00023239"/>
    </source>
</evidence>
<evidence type="ECO:0000313" key="6">
    <source>
        <dbReference type="EMBL" id="GED22957.1"/>
    </source>
</evidence>
<feature type="domain" description="CENP-V/GFA" evidence="5">
    <location>
        <begin position="1"/>
        <end position="108"/>
    </location>
</feature>
<protein>
    <recommendedName>
        <fullName evidence="5">CENP-V/GFA domain-containing protein</fullName>
    </recommendedName>
</protein>
<reference evidence="6 7" key="1">
    <citation type="submission" date="2019-06" db="EMBL/GenBank/DDBJ databases">
        <title>Whole genome shotgun sequence of Halomonas halmophila NBRC 15537.</title>
        <authorList>
            <person name="Hosoyama A."/>
            <person name="Uohara A."/>
            <person name="Ohji S."/>
            <person name="Ichikawa N."/>
        </authorList>
    </citation>
    <scope>NUCLEOTIDE SEQUENCE [LARGE SCALE GENOMIC DNA]</scope>
    <source>
        <strain evidence="6 7">NBRC 15537</strain>
    </source>
</reference>
<dbReference type="Gene3D" id="3.90.1590.10">
    <property type="entry name" value="glutathione-dependent formaldehyde- activating enzyme (gfa)"/>
    <property type="match status" value="1"/>
</dbReference>
<dbReference type="InterPro" id="IPR006913">
    <property type="entry name" value="CENP-V/GFA"/>
</dbReference>
<evidence type="ECO:0000259" key="5">
    <source>
        <dbReference type="PROSITE" id="PS51891"/>
    </source>
</evidence>